<sequence length="98" mass="10587">MTEIQAEEGGGSLPAAFLSRFPALIKVQVSGKVTGPCVAKSMMGCLLDSLKTTGSSGAFCVVRQSNVRMLDLYRELGRFEEVKVEGVQKEFLVMGRTL</sequence>
<organism evidence="1 2">
    <name type="scientific">Albula glossodonta</name>
    <name type="common">roundjaw bonefish</name>
    <dbReference type="NCBI Taxonomy" id="121402"/>
    <lineage>
        <taxon>Eukaryota</taxon>
        <taxon>Metazoa</taxon>
        <taxon>Chordata</taxon>
        <taxon>Craniata</taxon>
        <taxon>Vertebrata</taxon>
        <taxon>Euteleostomi</taxon>
        <taxon>Actinopterygii</taxon>
        <taxon>Neopterygii</taxon>
        <taxon>Teleostei</taxon>
        <taxon>Albuliformes</taxon>
        <taxon>Albulidae</taxon>
        <taxon>Albula</taxon>
    </lineage>
</organism>
<comment type="caution">
    <text evidence="1">The sequence shown here is derived from an EMBL/GenBank/DDBJ whole genome shotgun (WGS) entry which is preliminary data.</text>
</comment>
<evidence type="ECO:0000313" key="2">
    <source>
        <dbReference type="Proteomes" id="UP000824540"/>
    </source>
</evidence>
<dbReference type="EMBL" id="JAFBMS010000016">
    <property type="protein sequence ID" value="KAG9346156.1"/>
    <property type="molecule type" value="Genomic_DNA"/>
</dbReference>
<name>A0A8T2P351_9TELE</name>
<keyword evidence="2" id="KW-1185">Reference proteome</keyword>
<dbReference type="GO" id="GO:0009100">
    <property type="term" value="P:glycoprotein metabolic process"/>
    <property type="evidence" value="ECO:0007669"/>
    <property type="project" value="TreeGrafter"/>
</dbReference>
<evidence type="ECO:0000313" key="1">
    <source>
        <dbReference type="EMBL" id="KAG9346156.1"/>
    </source>
</evidence>
<dbReference type="PANTHER" id="PTHR13170:SF24">
    <property type="entry name" value="O-GLCNACASE"/>
    <property type="match status" value="1"/>
</dbReference>
<dbReference type="Proteomes" id="UP000824540">
    <property type="component" value="Unassembled WGS sequence"/>
</dbReference>
<dbReference type="GO" id="GO:0016231">
    <property type="term" value="F:beta-N-acetylglucosaminidase activity"/>
    <property type="evidence" value="ECO:0007669"/>
    <property type="project" value="TreeGrafter"/>
</dbReference>
<dbReference type="PANTHER" id="PTHR13170">
    <property type="entry name" value="O-GLCNACASE"/>
    <property type="match status" value="1"/>
</dbReference>
<dbReference type="InterPro" id="IPR051822">
    <property type="entry name" value="Glycosyl_Hydrolase_84"/>
</dbReference>
<accession>A0A8T2P351</accession>
<protein>
    <submittedName>
        <fullName evidence="1">Uncharacterized protein</fullName>
    </submittedName>
</protein>
<proteinExistence type="predicted"/>
<gene>
    <name evidence="1" type="ORF">JZ751_007974</name>
</gene>
<dbReference type="Gene3D" id="3.40.630.30">
    <property type="match status" value="1"/>
</dbReference>
<dbReference type="OrthoDB" id="9975416at2759"/>
<reference evidence="1" key="1">
    <citation type="thesis" date="2021" institute="BYU ScholarsArchive" country="Provo, UT, USA">
        <title>Applications of and Algorithms for Genome Assembly and Genomic Analyses with an Emphasis on Marine Teleosts.</title>
        <authorList>
            <person name="Pickett B.D."/>
        </authorList>
    </citation>
    <scope>NUCLEOTIDE SEQUENCE</scope>
    <source>
        <strain evidence="1">HI-2016</strain>
    </source>
</reference>
<dbReference type="AlphaFoldDB" id="A0A8T2P351"/>